<reference evidence="1" key="1">
    <citation type="submission" date="2010-03" db="EMBL/GenBank/DDBJ databases">
        <title>Annotation of Blastomyces dermatitidis strain ATCC 18188.</title>
        <authorList>
            <consortium name="The Broad Institute Genome Sequencing Platform"/>
            <consortium name="Broad Institute Genome Sequencing Center for Infectious Disease."/>
            <person name="Cuomo C."/>
            <person name="Klein B."/>
            <person name="Sullivan T."/>
            <person name="Heitman J."/>
            <person name="Young S."/>
            <person name="Zeng Q."/>
            <person name="Gargeya S."/>
            <person name="Alvarado L."/>
            <person name="Berlin A.M."/>
            <person name="Chapman S.B."/>
            <person name="Chen Z."/>
            <person name="Freedman E."/>
            <person name="Gellesch M."/>
            <person name="Goldberg J."/>
            <person name="Griggs A."/>
            <person name="Gujja S."/>
            <person name="Heilman E."/>
            <person name="Heiman D."/>
            <person name="Howarth C."/>
            <person name="Mehta T."/>
            <person name="Neiman D."/>
            <person name="Pearson M."/>
            <person name="Roberts A."/>
            <person name="Saif S."/>
            <person name="Shea T."/>
            <person name="Shenoy N."/>
            <person name="Sisk P."/>
            <person name="Stolte C."/>
            <person name="Sykes S."/>
            <person name="White J."/>
            <person name="Yandava C."/>
            <person name="Haas B."/>
            <person name="Nusbaum C."/>
            <person name="Birren B."/>
        </authorList>
    </citation>
    <scope>NUCLEOTIDE SEQUENCE</scope>
    <source>
        <strain evidence="1">ATCC 18188</strain>
    </source>
</reference>
<proteinExistence type="predicted"/>
<dbReference type="Proteomes" id="UP000007802">
    <property type="component" value="Unassembled WGS sequence"/>
</dbReference>
<dbReference type="EMBL" id="GG749435">
    <property type="protein sequence ID" value="KMW67827.1"/>
    <property type="molecule type" value="Genomic_DNA"/>
</dbReference>
<gene>
    <name evidence="1" type="ORF">BDDG_12357</name>
</gene>
<accession>A0A0J9EP74</accession>
<name>A0A0J9EP74_AJEDA</name>
<protein>
    <submittedName>
        <fullName evidence="1">Uncharacterized protein</fullName>
    </submittedName>
</protein>
<dbReference type="AlphaFoldDB" id="A0A0J9EP74"/>
<sequence>MHQLVPELCNFVTDHFTLNAFYTKLIQSLRTTHHGWLWLERRKPHLRAYPRTTKIEGHSHPLIKTAGQRP</sequence>
<evidence type="ECO:0000313" key="1">
    <source>
        <dbReference type="EMBL" id="KMW67827.1"/>
    </source>
</evidence>
<organism evidence="1">
    <name type="scientific">Ajellomyces dermatitidis (strain ATCC 18188 / CBS 674.68)</name>
    <name type="common">Blastomyces dermatitidis</name>
    <dbReference type="NCBI Taxonomy" id="653446"/>
    <lineage>
        <taxon>Eukaryota</taxon>
        <taxon>Fungi</taxon>
        <taxon>Dikarya</taxon>
        <taxon>Ascomycota</taxon>
        <taxon>Pezizomycotina</taxon>
        <taxon>Eurotiomycetes</taxon>
        <taxon>Eurotiomycetidae</taxon>
        <taxon>Onygenales</taxon>
        <taxon>Ajellomycetaceae</taxon>
        <taxon>Blastomyces</taxon>
    </lineage>
</organism>